<feature type="transmembrane region" description="Helical" evidence="1">
    <location>
        <begin position="26"/>
        <end position="50"/>
    </location>
</feature>
<comment type="caution">
    <text evidence="2">The sequence shown here is derived from an EMBL/GenBank/DDBJ whole genome shotgun (WGS) entry which is preliminary data.</text>
</comment>
<reference evidence="2 3" key="1">
    <citation type="submission" date="2024-04" db="EMBL/GenBank/DDBJ databases">
        <authorList>
            <consortium name="Genoscope - CEA"/>
            <person name="William W."/>
        </authorList>
    </citation>
    <scope>NUCLEOTIDE SEQUENCE [LARGE SCALE GENOMIC DNA]</scope>
</reference>
<name>A0AAV2I3X0_LYMST</name>
<evidence type="ECO:0000313" key="3">
    <source>
        <dbReference type="Proteomes" id="UP001497497"/>
    </source>
</evidence>
<accession>A0AAV2I3X0</accession>
<keyword evidence="1" id="KW-0812">Transmembrane</keyword>
<keyword evidence="3" id="KW-1185">Reference proteome</keyword>
<organism evidence="2 3">
    <name type="scientific">Lymnaea stagnalis</name>
    <name type="common">Great pond snail</name>
    <name type="synonym">Helix stagnalis</name>
    <dbReference type="NCBI Taxonomy" id="6523"/>
    <lineage>
        <taxon>Eukaryota</taxon>
        <taxon>Metazoa</taxon>
        <taxon>Spiralia</taxon>
        <taxon>Lophotrochozoa</taxon>
        <taxon>Mollusca</taxon>
        <taxon>Gastropoda</taxon>
        <taxon>Heterobranchia</taxon>
        <taxon>Euthyneura</taxon>
        <taxon>Panpulmonata</taxon>
        <taxon>Hygrophila</taxon>
        <taxon>Lymnaeoidea</taxon>
        <taxon>Lymnaeidae</taxon>
        <taxon>Lymnaea</taxon>
    </lineage>
</organism>
<gene>
    <name evidence="2" type="ORF">GSLYS_00014292001</name>
</gene>
<protein>
    <submittedName>
        <fullName evidence="2">Uncharacterized protein</fullName>
    </submittedName>
</protein>
<evidence type="ECO:0000313" key="2">
    <source>
        <dbReference type="EMBL" id="CAL1540643.1"/>
    </source>
</evidence>
<dbReference type="AlphaFoldDB" id="A0AAV2I3X0"/>
<proteinExistence type="predicted"/>
<dbReference type="Proteomes" id="UP001497497">
    <property type="component" value="Unassembled WGS sequence"/>
</dbReference>
<keyword evidence="1" id="KW-1133">Transmembrane helix</keyword>
<evidence type="ECO:0000256" key="1">
    <source>
        <dbReference type="SAM" id="Phobius"/>
    </source>
</evidence>
<keyword evidence="1" id="KW-0472">Membrane</keyword>
<feature type="non-terminal residue" evidence="2">
    <location>
        <position position="1"/>
    </location>
</feature>
<dbReference type="EMBL" id="CAXITT010000391">
    <property type="protein sequence ID" value="CAL1540643.1"/>
    <property type="molecule type" value="Genomic_DNA"/>
</dbReference>
<sequence length="106" mass="11597">AFAQNVTSGCVQQNCVTEKSSSSSNVGIAVGVSLACLVVIAVVVGVLVYWKRVQFMTCVRQRFQNPFKRAATSQDLNTIPSGHYDKPNQHNPMPMDNTINQTNIIL</sequence>